<reference evidence="3 4" key="1">
    <citation type="submission" date="2018-06" db="EMBL/GenBank/DDBJ databases">
        <authorList>
            <consortium name="Pathogen Informatics"/>
            <person name="Doyle S."/>
        </authorList>
    </citation>
    <scope>NUCLEOTIDE SEQUENCE [LARGE SCALE GENOMIC DNA]</scope>
    <source>
        <strain evidence="3 4">NCTC10736</strain>
    </source>
</reference>
<dbReference type="SUPFAM" id="SSF48695">
    <property type="entry name" value="Multiheme cytochromes"/>
    <property type="match status" value="1"/>
</dbReference>
<name>A0A380B5X4_9GAMM</name>
<dbReference type="RefSeq" id="WP_115406927.1">
    <property type="nucleotide sequence ID" value="NZ_UGYV01000001.1"/>
</dbReference>
<keyword evidence="2" id="KW-0732">Signal</keyword>
<evidence type="ECO:0000313" key="4">
    <source>
        <dbReference type="Proteomes" id="UP000255061"/>
    </source>
</evidence>
<feature type="chain" id="PRO_5017053166" evidence="2">
    <location>
        <begin position="21"/>
        <end position="398"/>
    </location>
</feature>
<protein>
    <submittedName>
        <fullName evidence="3">Uncharacterized protein</fullName>
    </submittedName>
</protein>
<feature type="signal peptide" evidence="2">
    <location>
        <begin position="1"/>
        <end position="20"/>
    </location>
</feature>
<sequence length="398" mass="43478">MMMKRKFTMTVLCASMIAMTGCNDDETIYKPDPNIESKLQKLTDENGALTTRNSQLTTTNSQLLENNQRLTTEVNDLKNSPTIQAHDFISQCKIIGTDFDFVNPNADVNEANTAATQSLAVSTDCKSCHGASNPPPHADYGDCKNCHEGHVDAPEPELPTGGPTLPTFAQPTFVPGAIDGKTGASGSTFYTPGSYLNAQWLYSQLNAQFHIYRWKEVSTGGVIKLEEACQLDQRQHMADMFPNDGKAYEIEHKNNAIGAKSIATVNKFQEDGKAVETPNIATFGYGLKEIDGSYFVTMNIGKGNTCHNIIMNGEARLSYYEYDPAQVEKTGLAIPSRNRGARIIAKTDYERTGLLGADWATAVPGLGVGEIFKPEDVKWEDVGACNLMLKIENIIPLG</sequence>
<dbReference type="InterPro" id="IPR036280">
    <property type="entry name" value="Multihaem_cyt_sf"/>
</dbReference>
<evidence type="ECO:0000313" key="3">
    <source>
        <dbReference type="EMBL" id="SUI93122.1"/>
    </source>
</evidence>
<dbReference type="AlphaFoldDB" id="A0A380B5X4"/>
<accession>A0A380B5X4</accession>
<gene>
    <name evidence="3" type="ORF">NCTC10736_03607</name>
</gene>
<dbReference type="PROSITE" id="PS51257">
    <property type="entry name" value="PROKAR_LIPOPROTEIN"/>
    <property type="match status" value="1"/>
</dbReference>
<keyword evidence="1" id="KW-0175">Coiled coil</keyword>
<organism evidence="3 4">
    <name type="scientific">Shewanella morhuae</name>
    <dbReference type="NCBI Taxonomy" id="365591"/>
    <lineage>
        <taxon>Bacteria</taxon>
        <taxon>Pseudomonadati</taxon>
        <taxon>Pseudomonadota</taxon>
        <taxon>Gammaproteobacteria</taxon>
        <taxon>Alteromonadales</taxon>
        <taxon>Shewanellaceae</taxon>
        <taxon>Shewanella</taxon>
    </lineage>
</organism>
<proteinExistence type="predicted"/>
<evidence type="ECO:0000256" key="2">
    <source>
        <dbReference type="SAM" id="SignalP"/>
    </source>
</evidence>
<evidence type="ECO:0000256" key="1">
    <source>
        <dbReference type="SAM" id="Coils"/>
    </source>
</evidence>
<feature type="coiled-coil region" evidence="1">
    <location>
        <begin position="53"/>
        <end position="80"/>
    </location>
</feature>
<dbReference type="EMBL" id="UGYV01000001">
    <property type="protein sequence ID" value="SUI93122.1"/>
    <property type="molecule type" value="Genomic_DNA"/>
</dbReference>
<dbReference type="Proteomes" id="UP000255061">
    <property type="component" value="Unassembled WGS sequence"/>
</dbReference>